<dbReference type="EMBL" id="FP565814">
    <property type="protein sequence ID" value="CBH24143.1"/>
    <property type="molecule type" value="Genomic_DNA"/>
</dbReference>
<feature type="compositionally biased region" description="Polar residues" evidence="1">
    <location>
        <begin position="511"/>
        <end position="523"/>
    </location>
</feature>
<feature type="region of interest" description="Disordered" evidence="1">
    <location>
        <begin position="503"/>
        <end position="523"/>
    </location>
</feature>
<protein>
    <submittedName>
        <fullName evidence="3">NAD dependent epimerase/dehydratase family</fullName>
    </submittedName>
</protein>
<dbReference type="PANTHER" id="PTHR12126:SF11">
    <property type="entry name" value="NADH DEHYDROGENASE [UBIQUINONE] 1 ALPHA SUBCOMPLEX SUBUNIT 9, MITOCHONDRIAL"/>
    <property type="match status" value="1"/>
</dbReference>
<dbReference type="Gene3D" id="3.40.50.720">
    <property type="entry name" value="NAD(P)-binding Rossmann-like Domain"/>
    <property type="match status" value="1"/>
</dbReference>
<dbReference type="SUPFAM" id="SSF51735">
    <property type="entry name" value="NAD(P)-binding Rossmann-fold domains"/>
    <property type="match status" value="1"/>
</dbReference>
<feature type="domain" description="NAD(P)-binding" evidence="2">
    <location>
        <begin position="26"/>
        <end position="143"/>
    </location>
</feature>
<gene>
    <name evidence="3" type="ordered locus">SRM_01222</name>
</gene>
<dbReference type="SUPFAM" id="SSF55961">
    <property type="entry name" value="Bet v1-like"/>
    <property type="match status" value="1"/>
</dbReference>
<evidence type="ECO:0000313" key="4">
    <source>
        <dbReference type="Proteomes" id="UP000000933"/>
    </source>
</evidence>
<dbReference type="Proteomes" id="UP000000933">
    <property type="component" value="Chromosome"/>
</dbReference>
<sequence length="523" mass="57838">MYGAAPRTPYFASSMSPSSSTVLVTGATGYVGGRLVPCLLREGYAVRCFVRSAERLQAQPWSDDVEVAVGDALKADTVPPAMEDVDAVYYLIHSLGAGEDAFEDKDRRAATNIRRAAEAAGVQRIVYLGGMRPKGERQSKHLQSRIETGKVLRDGAVPVTEFRAAQIVGSGSLSFELVRYLTERVPLMICPRWVHTPTQPIAIRNVLQYLVAALQQPDSAGEIVEIGGSDVFTYAEMFQIYAEVRGLNRWVVNVPFLTPRLSSHWIGFVTPVSNSIARPLIEGLDNEVVVEDPEKAHSLFPDVEPISFEAALRLALRRAETGTIPTVWNSAVSSVPDEAPSTRLELSEGLYREERAVDVDAPPALVFDTIEQLGGDTGWLYGDALWRLRGWIDQLVGGVGFRYGRRDPDTLRVGDTVDFWRVETREDNQLLRLRAEMRLPGRAWLQFKVSPHEDADARSRITQTLFFEPKGLTGTLYWSLARWVHGPLFAGQLRALANWAEERTADGDDSPQASTARSVPTSA</sequence>
<dbReference type="KEGG" id="srm:SRM_01222"/>
<dbReference type="Pfam" id="PF11066">
    <property type="entry name" value="DUF2867"/>
    <property type="match status" value="1"/>
</dbReference>
<evidence type="ECO:0000256" key="1">
    <source>
        <dbReference type="SAM" id="MobiDB-lite"/>
    </source>
</evidence>
<dbReference type="Pfam" id="PF13460">
    <property type="entry name" value="NAD_binding_10"/>
    <property type="match status" value="1"/>
</dbReference>
<dbReference type="CDD" id="cd07812">
    <property type="entry name" value="SRPBCC"/>
    <property type="match status" value="1"/>
</dbReference>
<dbReference type="PANTHER" id="PTHR12126">
    <property type="entry name" value="NADH-UBIQUINONE OXIDOREDUCTASE 39 KDA SUBUNIT-RELATED"/>
    <property type="match status" value="1"/>
</dbReference>
<dbReference type="GO" id="GO:0044877">
    <property type="term" value="F:protein-containing complex binding"/>
    <property type="evidence" value="ECO:0007669"/>
    <property type="project" value="TreeGrafter"/>
</dbReference>
<name>D5H7Y8_SALRM</name>
<proteinExistence type="predicted"/>
<dbReference type="InterPro" id="IPR036291">
    <property type="entry name" value="NAD(P)-bd_dom_sf"/>
</dbReference>
<dbReference type="InterPro" id="IPR016040">
    <property type="entry name" value="NAD(P)-bd_dom"/>
</dbReference>
<dbReference type="InterPro" id="IPR021295">
    <property type="entry name" value="DUF2867"/>
</dbReference>
<reference evidence="4" key="2">
    <citation type="submission" date="2010-04" db="EMBL/GenBank/DDBJ databases">
        <title>Genome sequence of Salinibacter ruber M8.</title>
        <authorList>
            <consortium name="Genoscope"/>
        </authorList>
    </citation>
    <scope>NUCLEOTIDE SEQUENCE [LARGE SCALE GENOMIC DNA]</scope>
    <source>
        <strain evidence="4">M8</strain>
    </source>
</reference>
<dbReference type="AlphaFoldDB" id="D5H7Y8"/>
<evidence type="ECO:0000313" key="3">
    <source>
        <dbReference type="EMBL" id="CBH24143.1"/>
    </source>
</evidence>
<dbReference type="HOGENOM" id="CLU_007383_6_11_10"/>
<dbReference type="InterPro" id="IPR051207">
    <property type="entry name" value="ComplexI_NDUFA9_subunit"/>
</dbReference>
<accession>D5H7Y8</accession>
<reference evidence="3 4" key="1">
    <citation type="journal article" date="2010" name="ISME J.">
        <title>Fine-scale evolution: genomic, phenotypic and ecological differentiation in two coexisting Salinibacter ruber strains.</title>
        <authorList>
            <person name="Pena A."/>
            <person name="Teeling H."/>
            <person name="Huerta-Cepas J."/>
            <person name="Santos F."/>
            <person name="Yarza P."/>
            <person name="Brito-Echeverria J."/>
            <person name="Lucio M."/>
            <person name="Schmitt-Kopplin P."/>
            <person name="Meseguer I."/>
            <person name="Schenowitz C."/>
            <person name="Dossat C."/>
            <person name="Barbe V."/>
            <person name="Dopazo J."/>
            <person name="Rossello-Mora R."/>
            <person name="Schuler M."/>
            <person name="Glockner F.O."/>
            <person name="Amann R."/>
            <person name="Gabaldon T."/>
            <person name="Anton J."/>
        </authorList>
    </citation>
    <scope>NUCLEOTIDE SEQUENCE [LARGE SCALE GENOMIC DNA]</scope>
    <source>
        <strain evidence="3 4">M8</strain>
    </source>
</reference>
<organism evidence="3 4">
    <name type="scientific">Salinibacter ruber (strain M8)</name>
    <dbReference type="NCBI Taxonomy" id="761659"/>
    <lineage>
        <taxon>Bacteria</taxon>
        <taxon>Pseudomonadati</taxon>
        <taxon>Rhodothermota</taxon>
        <taxon>Rhodothermia</taxon>
        <taxon>Rhodothermales</taxon>
        <taxon>Salinibacteraceae</taxon>
        <taxon>Salinibacter</taxon>
    </lineage>
</organism>
<dbReference type="CDD" id="cd05245">
    <property type="entry name" value="SDR_a2"/>
    <property type="match status" value="1"/>
</dbReference>
<evidence type="ECO:0000259" key="2">
    <source>
        <dbReference type="Pfam" id="PF13460"/>
    </source>
</evidence>